<evidence type="ECO:0000313" key="23">
    <source>
        <dbReference type="Proteomes" id="UP000282269"/>
    </source>
</evidence>
<dbReference type="EMBL" id="CP033241">
    <property type="protein sequence ID" value="AZF84631.1"/>
    <property type="molecule type" value="Genomic_DNA"/>
</dbReference>
<evidence type="ECO:0000313" key="10">
    <source>
        <dbReference type="EMBL" id="AZF84631.1"/>
    </source>
</evidence>
<evidence type="ECO:0000313" key="12">
    <source>
        <dbReference type="EMBL" id="SAI85133.1"/>
    </source>
</evidence>
<dbReference type="EMBL" id="CP033235">
    <property type="protein sequence ID" value="AZF68974.1"/>
    <property type="molecule type" value="Genomic_DNA"/>
</dbReference>
<dbReference type="AlphaFoldDB" id="A0A0E3MDE6"/>
<sequence length="88" mass="10525">MGRTQPSYTMAVNRELEKLERIIERLHSPILSLLLERVKEKVRYTQSASYDELVDPYNLVYFALIWALAEECEKWRSTYLTLIQSREE</sequence>
<evidence type="ECO:0000313" key="20">
    <source>
        <dbReference type="Proteomes" id="UP000273443"/>
    </source>
</evidence>
<reference evidence="12" key="2">
    <citation type="submission" date="2016-04" db="EMBL/GenBank/DDBJ databases">
        <authorList>
            <person name="Evans L.H."/>
            <person name="Alamgir A."/>
            <person name="Owens N."/>
            <person name="Weber N.D."/>
            <person name="Virtaneva K."/>
            <person name="Barbian K."/>
            <person name="Babar A."/>
            <person name="Rosenke K."/>
        </authorList>
    </citation>
    <scope>NUCLEOTIDE SEQUENCE</scope>
    <source>
        <strain evidence="12">P1</strain>
    </source>
</reference>
<dbReference type="GeneID" id="44130277"/>
<dbReference type="Proteomes" id="UP000275843">
    <property type="component" value="Chromosome"/>
</dbReference>
<dbReference type="Proteomes" id="UP000269431">
    <property type="component" value="Chromosome"/>
</dbReference>
<dbReference type="EMBL" id="CP011056">
    <property type="protein sequence ID" value="AKA77190.1"/>
    <property type="molecule type" value="Genomic_DNA"/>
</dbReference>
<accession>A0A0E3MDE6</accession>
<evidence type="ECO:0000313" key="17">
    <source>
        <dbReference type="Proteomes" id="UP000267993"/>
    </source>
</evidence>
<proteinExistence type="predicted"/>
<dbReference type="Proteomes" id="UP000267993">
    <property type="component" value="Chromosome"/>
</dbReference>
<evidence type="ECO:0000313" key="5">
    <source>
        <dbReference type="EMBL" id="AZF71594.1"/>
    </source>
</evidence>
<evidence type="ECO:0000313" key="21">
    <source>
        <dbReference type="Proteomes" id="UP000275843"/>
    </source>
</evidence>
<evidence type="ECO:0000313" key="3">
    <source>
        <dbReference type="EMBL" id="AKA79882.1"/>
    </source>
</evidence>
<dbReference type="RefSeq" id="WP_009989141.1">
    <property type="nucleotide sequence ID" value="NZ_CP011055.2"/>
</dbReference>
<dbReference type="GeneID" id="1454466"/>
<evidence type="ECO:0000313" key="22">
    <source>
        <dbReference type="Proteomes" id="UP000278715"/>
    </source>
</evidence>
<dbReference type="Proteomes" id="UP000033106">
    <property type="component" value="Chromosome"/>
</dbReference>
<evidence type="ECO:0000313" key="16">
    <source>
        <dbReference type="Proteomes" id="UP000076770"/>
    </source>
</evidence>
<dbReference type="KEGG" id="ssof:SULC_2329"/>
<dbReference type="EMBL" id="CP033239">
    <property type="protein sequence ID" value="AZF79444.1"/>
    <property type="molecule type" value="Genomic_DNA"/>
</dbReference>
<evidence type="ECO:0000313" key="2">
    <source>
        <dbReference type="EMBL" id="AKA77190.1"/>
    </source>
</evidence>
<dbReference type="Proteomes" id="UP000033085">
    <property type="component" value="Chromosome"/>
</dbReference>
<evidence type="ECO:0000313" key="4">
    <source>
        <dbReference type="EMBL" id="AZF68974.1"/>
    </source>
</evidence>
<evidence type="ECO:0000313" key="13">
    <source>
        <dbReference type="Proteomes" id="UP000033057"/>
    </source>
</evidence>
<dbReference type="Proteomes" id="UP000273194">
    <property type="component" value="Chromosome"/>
</dbReference>
<dbReference type="EMBL" id="CP033238">
    <property type="protein sequence ID" value="AZF76837.1"/>
    <property type="molecule type" value="Genomic_DNA"/>
</dbReference>
<dbReference type="EMBL" id="CP011057">
    <property type="protein sequence ID" value="AKA79882.1"/>
    <property type="molecule type" value="Genomic_DNA"/>
</dbReference>
<reference evidence="2" key="5">
    <citation type="submission" date="2018-10" db="EMBL/GenBank/DDBJ databases">
        <authorList>
            <person name="McCarthy S."/>
            <person name="Gradnigo J."/>
            <person name="Johnson T."/>
            <person name="Payne S."/>
            <person name="Lipzen A."/>
            <person name="Schackwitz W."/>
            <person name="Martin J."/>
            <person name="Moriyama E."/>
            <person name="Blum P."/>
        </authorList>
    </citation>
    <scope>NUCLEOTIDE SEQUENCE</scope>
    <source>
        <strain evidence="1">SARC-B</strain>
        <strain evidence="2">SARC-C</strain>
        <strain evidence="3">SULA</strain>
    </source>
</reference>
<dbReference type="KEGG" id="ssoa:SULA_2331"/>
<organism evidence="2 13">
    <name type="scientific">Saccharolobus solfataricus</name>
    <name type="common">Sulfolobus solfataricus</name>
    <dbReference type="NCBI Taxonomy" id="2287"/>
    <lineage>
        <taxon>Archaea</taxon>
        <taxon>Thermoproteota</taxon>
        <taxon>Thermoprotei</taxon>
        <taxon>Sulfolobales</taxon>
        <taxon>Sulfolobaceae</taxon>
        <taxon>Saccharolobus</taxon>
    </lineage>
</organism>
<protein>
    <submittedName>
        <fullName evidence="12">DNA polymerase 2</fullName>
    </submittedName>
    <submittedName>
        <fullName evidence="2">DNA polymerase II</fullName>
    </submittedName>
</protein>
<dbReference type="EMBL" id="CP033237">
    <property type="protein sequence ID" value="AZF74214.1"/>
    <property type="molecule type" value="Genomic_DNA"/>
</dbReference>
<evidence type="ECO:0000313" key="7">
    <source>
        <dbReference type="EMBL" id="AZF76837.1"/>
    </source>
</evidence>
<evidence type="ECO:0000313" key="24">
    <source>
        <dbReference type="Proteomes" id="UP000594632"/>
    </source>
</evidence>
<name>A0A0E3MDE6_SACSO</name>
<dbReference type="Proteomes" id="UP000273443">
    <property type="component" value="Chromosome"/>
</dbReference>
<reference evidence="11 24" key="6">
    <citation type="journal article" date="2020" name="Nat. Commun.">
        <title>The structures of two archaeal type IV pili illuminate evolutionary relationships.</title>
        <authorList>
            <person name="Wang F."/>
            <person name="Baquero D.P."/>
            <person name="Su Z."/>
            <person name="Beltran L.C."/>
            <person name="Prangishvili D."/>
            <person name="Krupovic M."/>
            <person name="Egelman E.H."/>
        </authorList>
    </citation>
    <scope>NUCLEOTIDE SEQUENCE [LARGE SCALE GENOMIC DNA]</scope>
    <source>
        <strain evidence="11 24">POZ149</strain>
    </source>
</reference>
<evidence type="ECO:0000313" key="18">
    <source>
        <dbReference type="Proteomes" id="UP000269431"/>
    </source>
</evidence>
<evidence type="ECO:0000313" key="9">
    <source>
        <dbReference type="EMBL" id="AZF82049.1"/>
    </source>
</evidence>
<dbReference type="EMBL" id="CP033240">
    <property type="protein sequence ID" value="AZF82049.1"/>
    <property type="molecule type" value="Genomic_DNA"/>
</dbReference>
<dbReference type="OrthoDB" id="43971at2157"/>
<evidence type="ECO:0000313" key="19">
    <source>
        <dbReference type="Proteomes" id="UP000273194"/>
    </source>
</evidence>
<reference evidence="13 14" key="1">
    <citation type="journal article" date="2015" name="Genome Announc.">
        <title>Complete Genome Sequence of Sulfolobus solfataricus Strain 98/2 and Evolved Derivatives.</title>
        <authorList>
            <person name="McCarthy S."/>
            <person name="Gradnigo J."/>
            <person name="Johnson T."/>
            <person name="Payne S."/>
            <person name="Lipzen A."/>
            <person name="Martin J."/>
            <person name="Schackwitz W."/>
            <person name="Moriyama E."/>
            <person name="Blum P."/>
        </authorList>
    </citation>
    <scope>NUCLEOTIDE SEQUENCE [LARGE SCALE GENOMIC DNA]</scope>
    <source>
        <strain evidence="13">98/2 SULC</strain>
        <strain evidence="1">SARC-B</strain>
        <strain evidence="2">SARC-C</strain>
        <strain evidence="3 15">SULA</strain>
        <strain evidence="14">SULB</strain>
    </source>
</reference>
<evidence type="ECO:0000313" key="15">
    <source>
        <dbReference type="Proteomes" id="UP000033106"/>
    </source>
</evidence>
<reference evidence="17 18" key="4">
    <citation type="journal article" date="2018" name="Proc. Natl. Acad. Sci. U.S.A.">
        <title>Nonmutational mechanism of inheritance in the Archaeon Sulfolobus solfataricus.</title>
        <authorList>
            <person name="Payne S."/>
            <person name="McCarthy S."/>
            <person name="Johnson T."/>
            <person name="North E."/>
            <person name="Blum P."/>
        </authorList>
    </citation>
    <scope>NUCLEOTIDE SEQUENCE [LARGE SCALE GENOMIC DNA]</scope>
    <source>
        <strain evidence="5 17">SARC-H</strain>
        <strain evidence="6 21">SARC-I</strain>
        <strain evidence="8 22">SARC-N</strain>
        <strain evidence="9 23">SARC-O</strain>
        <strain evidence="10 18">SUL120</strain>
        <strain evidence="4 19">SULG</strain>
        <strain evidence="7 20">SULM</strain>
    </source>
</reference>
<dbReference type="EMBL" id="CP050869">
    <property type="protein sequence ID" value="QPG48890.1"/>
    <property type="molecule type" value="Genomic_DNA"/>
</dbReference>
<dbReference type="Proteomes" id="UP000278715">
    <property type="component" value="Chromosome"/>
</dbReference>
<dbReference type="KEGG" id="ssol:SULB_2332"/>
<dbReference type="EMBL" id="CP011055">
    <property type="protein sequence ID" value="AKA74494.1"/>
    <property type="molecule type" value="Genomic_DNA"/>
</dbReference>
<dbReference type="Proteomes" id="UP000594632">
    <property type="component" value="Chromosome"/>
</dbReference>
<evidence type="ECO:0000313" key="11">
    <source>
        <dbReference type="EMBL" id="QPG48890.1"/>
    </source>
</evidence>
<gene>
    <name evidence="11" type="ORF">HFC64_02065</name>
    <name evidence="12" type="ORF">SSOP1_1579</name>
    <name evidence="3" type="ORF">SULA_2331</name>
    <name evidence="1" type="ORF">SULB_2332</name>
    <name evidence="2" type="ORF">SULC_2329</name>
    <name evidence="4" type="ORF">SULG_11795</name>
    <name evidence="5" type="ORF">SULH_11795</name>
    <name evidence="6" type="ORF">SULI_11795</name>
    <name evidence="7" type="ORF">SULM_11785</name>
    <name evidence="8" type="ORF">SULN_11785</name>
    <name evidence="9" type="ORF">SULO_11795</name>
    <name evidence="10" type="ORF">SULZ_11785</name>
</gene>
<evidence type="ECO:0000313" key="14">
    <source>
        <dbReference type="Proteomes" id="UP000033085"/>
    </source>
</evidence>
<evidence type="ECO:0000313" key="8">
    <source>
        <dbReference type="EMBL" id="AZF79444.1"/>
    </source>
</evidence>
<evidence type="ECO:0000313" key="1">
    <source>
        <dbReference type="EMBL" id="AKA74494.1"/>
    </source>
</evidence>
<dbReference type="Proteomes" id="UP000076770">
    <property type="component" value="Chromosome i"/>
</dbReference>
<dbReference type="EMBL" id="CP033236">
    <property type="protein sequence ID" value="AZF71594.1"/>
    <property type="molecule type" value="Genomic_DNA"/>
</dbReference>
<reference evidence="16" key="3">
    <citation type="submission" date="2016-04" db="EMBL/GenBank/DDBJ databases">
        <authorList>
            <person name="Shah S.A."/>
            <person name="Garrett R.A."/>
        </authorList>
    </citation>
    <scope>NUCLEOTIDE SEQUENCE [LARGE SCALE GENOMIC DNA]</scope>
    <source>
        <strain evidence="16">ATCC 35091 / DSM 1616 / JCM 8930 / NBRC 15331 / P1</strain>
    </source>
</reference>
<evidence type="ECO:0000313" key="6">
    <source>
        <dbReference type="EMBL" id="AZF74214.1"/>
    </source>
</evidence>
<dbReference type="Proteomes" id="UP000282269">
    <property type="component" value="Chromosome"/>
</dbReference>
<dbReference type="EMBL" id="LT549890">
    <property type="protein sequence ID" value="SAI85133.1"/>
    <property type="molecule type" value="Genomic_DNA"/>
</dbReference>
<dbReference type="Proteomes" id="UP000033057">
    <property type="component" value="Chromosome"/>
</dbReference>